<dbReference type="EMBL" id="JBHUNF010000004">
    <property type="protein sequence ID" value="MFD2675264.1"/>
    <property type="molecule type" value="Genomic_DNA"/>
</dbReference>
<dbReference type="Proteomes" id="UP001597453">
    <property type="component" value="Unassembled WGS sequence"/>
</dbReference>
<evidence type="ECO:0008006" key="3">
    <source>
        <dbReference type="Google" id="ProtNLM"/>
    </source>
</evidence>
<sequence length="224" mass="24421">MQIALEHIEVGGRRPILPTTNLRIETGKVTVQACPTDQAPVVLALIAGGQMRPSRGVIRYNGRPARRKLKSRVAIIDAPSISAPDEYVALRSTLAEEYTYVGRVATPARIRRFLDRHDISEYADWPMIELPPMVRLIALTEMALLRPGIEAVVFTTPDRHGGSAHEIYAYGQAVAARGIGVLCITGTTAAEELLREQTDASDRIHLAPEPDAQLRPDTGLGAQS</sequence>
<evidence type="ECO:0000313" key="2">
    <source>
        <dbReference type="Proteomes" id="UP001597453"/>
    </source>
</evidence>
<comment type="caution">
    <text evidence="1">The sequence shown here is derived from an EMBL/GenBank/DDBJ whole genome shotgun (WGS) entry which is preliminary data.</text>
</comment>
<reference evidence="2" key="1">
    <citation type="journal article" date="2019" name="Int. J. Syst. Evol. Microbiol.">
        <title>The Global Catalogue of Microorganisms (GCM) 10K type strain sequencing project: providing services to taxonomists for standard genome sequencing and annotation.</title>
        <authorList>
            <consortium name="The Broad Institute Genomics Platform"/>
            <consortium name="The Broad Institute Genome Sequencing Center for Infectious Disease"/>
            <person name="Wu L."/>
            <person name="Ma J."/>
        </authorList>
    </citation>
    <scope>NUCLEOTIDE SEQUENCE [LARGE SCALE GENOMIC DNA]</scope>
    <source>
        <strain evidence="2">TISTR 1511</strain>
    </source>
</reference>
<organism evidence="1 2">
    <name type="scientific">Gulosibacter bifidus</name>
    <dbReference type="NCBI Taxonomy" id="272239"/>
    <lineage>
        <taxon>Bacteria</taxon>
        <taxon>Bacillati</taxon>
        <taxon>Actinomycetota</taxon>
        <taxon>Actinomycetes</taxon>
        <taxon>Micrococcales</taxon>
        <taxon>Microbacteriaceae</taxon>
        <taxon>Gulosibacter</taxon>
    </lineage>
</organism>
<gene>
    <name evidence="1" type="ORF">ACFSUQ_08155</name>
</gene>
<accession>A0ABW5RL44</accession>
<protein>
    <recommendedName>
        <fullName evidence="3">ABC transporter ATP-binding protein</fullName>
    </recommendedName>
</protein>
<keyword evidence="2" id="KW-1185">Reference proteome</keyword>
<evidence type="ECO:0000313" key="1">
    <source>
        <dbReference type="EMBL" id="MFD2675264.1"/>
    </source>
</evidence>
<proteinExistence type="predicted"/>
<dbReference type="RefSeq" id="WP_066058019.1">
    <property type="nucleotide sequence ID" value="NZ_JBHUNF010000004.1"/>
</dbReference>
<name>A0ABW5RL44_9MICO</name>